<name>A0A6C0JU76_9ZZZZ</name>
<reference evidence="1" key="1">
    <citation type="journal article" date="2020" name="Nature">
        <title>Giant virus diversity and host interactions through global metagenomics.</title>
        <authorList>
            <person name="Schulz F."/>
            <person name="Roux S."/>
            <person name="Paez-Espino D."/>
            <person name="Jungbluth S."/>
            <person name="Walsh D.A."/>
            <person name="Denef V.J."/>
            <person name="McMahon K.D."/>
            <person name="Konstantinidis K.T."/>
            <person name="Eloe-Fadrosh E.A."/>
            <person name="Kyrpides N.C."/>
            <person name="Woyke T."/>
        </authorList>
    </citation>
    <scope>NUCLEOTIDE SEQUENCE</scope>
    <source>
        <strain evidence="1">GVMAG-S-1040241-154</strain>
    </source>
</reference>
<evidence type="ECO:0000313" key="1">
    <source>
        <dbReference type="EMBL" id="QHU07458.1"/>
    </source>
</evidence>
<dbReference type="InterPro" id="IPR029044">
    <property type="entry name" value="Nucleotide-diphossugar_trans"/>
</dbReference>
<evidence type="ECO:0008006" key="2">
    <source>
        <dbReference type="Google" id="ProtNLM"/>
    </source>
</evidence>
<accession>A0A6C0JU76</accession>
<dbReference type="SUPFAM" id="SSF53448">
    <property type="entry name" value="Nucleotide-diphospho-sugar transferases"/>
    <property type="match status" value="1"/>
</dbReference>
<dbReference type="Pfam" id="PF04488">
    <property type="entry name" value="Gly_transf_sug"/>
    <property type="match status" value="1"/>
</dbReference>
<dbReference type="AlphaFoldDB" id="A0A6C0JU76"/>
<protein>
    <recommendedName>
        <fullName evidence="2">Alpha 1,4-glycosyltransferase domain-containing protein</fullName>
    </recommendedName>
</protein>
<sequence>MKLFENTVDYDKTINIAKNMNDNYNNIVNFHCYWNGILSEKHLYSIMSCYYFNKKHKIILWLDNNIENNFNNEINKYCEIRHFNLKNELKNTFMENVNIIYANKRVEELSNFYRLVLLYNYGGCWFDLDTFFLRNLDPLFSKFENEICYFQWEKQNYPANGFIISLEKKSDKLKYIIEYVIKRKRGWGSQNSYLNYGLPIDILVLPCSWFSPAWIDNPVIEKENFDLFFKKTDKKYTLDNYFKGAFCYHWHNRWNYIIEEDSIFDQLSKEIKAKIVIE</sequence>
<dbReference type="Gene3D" id="3.90.550.20">
    <property type="match status" value="1"/>
</dbReference>
<organism evidence="1">
    <name type="scientific">viral metagenome</name>
    <dbReference type="NCBI Taxonomy" id="1070528"/>
    <lineage>
        <taxon>unclassified sequences</taxon>
        <taxon>metagenomes</taxon>
        <taxon>organismal metagenomes</taxon>
    </lineage>
</organism>
<proteinExistence type="predicted"/>
<dbReference type="InterPro" id="IPR007577">
    <property type="entry name" value="GlycoTrfase_DXD_sugar-bd_CS"/>
</dbReference>
<dbReference type="EMBL" id="MN740684">
    <property type="protein sequence ID" value="QHU07458.1"/>
    <property type="molecule type" value="Genomic_DNA"/>
</dbReference>